<dbReference type="EMBL" id="JAVHNS010000001">
    <property type="protein sequence ID" value="KAK6363438.1"/>
    <property type="molecule type" value="Genomic_DNA"/>
</dbReference>
<sequence>MTSYPLQGINLSGKGAGDAVQWWDASGIDMVGPAFQATPARIVIGESFIGRPSITQFELPLLGPAEPVFLAGGCRNMMPRNELPWLARWWGRSHHTSHRGNAIQLQRMQYEIVIYLRKLSRHVLIFLNENGVKFEVERELQVQKGNAVVGELY</sequence>
<evidence type="ECO:0000313" key="2">
    <source>
        <dbReference type="Proteomes" id="UP001373714"/>
    </source>
</evidence>
<comment type="caution">
    <text evidence="1">The sequence shown here is derived from an EMBL/GenBank/DDBJ whole genome shotgun (WGS) entry which is preliminary data.</text>
</comment>
<organism evidence="1 2">
    <name type="scientific">Orbilia blumenaviensis</name>
    <dbReference type="NCBI Taxonomy" id="1796055"/>
    <lineage>
        <taxon>Eukaryota</taxon>
        <taxon>Fungi</taxon>
        <taxon>Dikarya</taxon>
        <taxon>Ascomycota</taxon>
        <taxon>Pezizomycotina</taxon>
        <taxon>Orbiliomycetes</taxon>
        <taxon>Orbiliales</taxon>
        <taxon>Orbiliaceae</taxon>
        <taxon>Orbilia</taxon>
    </lineage>
</organism>
<gene>
    <name evidence="1" type="ORF">TWF730_000869</name>
</gene>
<dbReference type="Proteomes" id="UP001373714">
    <property type="component" value="Unassembled WGS sequence"/>
</dbReference>
<protein>
    <submittedName>
        <fullName evidence="1">Uncharacterized protein</fullName>
    </submittedName>
</protein>
<proteinExistence type="predicted"/>
<name>A0AAV9VQ48_9PEZI</name>
<dbReference type="AlphaFoldDB" id="A0AAV9VQ48"/>
<reference evidence="1 2" key="1">
    <citation type="submission" date="2019-10" db="EMBL/GenBank/DDBJ databases">
        <authorList>
            <person name="Palmer J.M."/>
        </authorList>
    </citation>
    <scope>NUCLEOTIDE SEQUENCE [LARGE SCALE GENOMIC DNA]</scope>
    <source>
        <strain evidence="1 2">TWF730</strain>
    </source>
</reference>
<accession>A0AAV9VQ48</accession>
<evidence type="ECO:0000313" key="1">
    <source>
        <dbReference type="EMBL" id="KAK6363438.1"/>
    </source>
</evidence>
<keyword evidence="2" id="KW-1185">Reference proteome</keyword>